<feature type="transmembrane region" description="Helical" evidence="1">
    <location>
        <begin position="76"/>
        <end position="93"/>
    </location>
</feature>
<feature type="transmembrane region" description="Helical" evidence="1">
    <location>
        <begin position="160"/>
        <end position="186"/>
    </location>
</feature>
<feature type="transmembrane region" description="Helical" evidence="1">
    <location>
        <begin position="13"/>
        <end position="33"/>
    </location>
</feature>
<keyword evidence="1" id="KW-1133">Transmembrane helix</keyword>
<name>A0ABY4MZU3_9MICO</name>
<accession>A0ABY4MZU3</accession>
<feature type="transmembrane region" description="Helical" evidence="1">
    <location>
        <begin position="206"/>
        <end position="227"/>
    </location>
</feature>
<gene>
    <name evidence="2" type="ORF">M3M28_03740</name>
</gene>
<feature type="transmembrane region" description="Helical" evidence="1">
    <location>
        <begin position="45"/>
        <end position="64"/>
    </location>
</feature>
<keyword evidence="1" id="KW-0472">Membrane</keyword>
<protein>
    <submittedName>
        <fullName evidence="2">TIGR02206 family membrane protein</fullName>
    </submittedName>
</protein>
<dbReference type="Pfam" id="PF14808">
    <property type="entry name" value="TMEM164"/>
    <property type="match status" value="1"/>
</dbReference>
<dbReference type="InterPro" id="IPR011737">
    <property type="entry name" value="CHP02206_TP0381"/>
</dbReference>
<dbReference type="NCBIfam" id="TIGR02206">
    <property type="entry name" value="intg_mem_TP0381"/>
    <property type="match status" value="1"/>
</dbReference>
<evidence type="ECO:0000256" key="1">
    <source>
        <dbReference type="SAM" id="Phobius"/>
    </source>
</evidence>
<sequence length="258" mass="29097">MQEIIGSMPNYGAAHWAMLALLVVLVAVCVPLGRRIRDTAREAQAYRWCGWALLLWSIGWWVWAMLPENWNPAESLPLHYSDALRLIAALALITRQRFWLALLFFWGLTLNLQAVVTPSLNYYVSPGAEFVDYWSFHLLVQLAAIVIVWGHGYRPSWREYWWAFGSAVAWAVVAGVGNVISGANYGFLAHKPPTASALDAMPEWPWYVPILLLLVGGVWALMTWQFVHGCGKLRNTWETTYVTPDTPGTIRGNDRAAP</sequence>
<dbReference type="EMBL" id="CP097160">
    <property type="protein sequence ID" value="UQN15582.1"/>
    <property type="molecule type" value="Genomic_DNA"/>
</dbReference>
<reference evidence="2" key="1">
    <citation type="submission" date="2022-05" db="EMBL/GenBank/DDBJ databases">
        <title>Complete genome sequence of toluene-degrading Gulosibacter sediminis strain ACHW.36C.</title>
        <authorList>
            <person name="Wai A.C."/>
            <person name="Lai G.K."/>
            <person name="Griffin S.D."/>
            <person name="Leung F.C."/>
        </authorList>
    </citation>
    <scope>NUCLEOTIDE SEQUENCE [LARGE SCALE GENOMIC DNA]</scope>
    <source>
        <strain evidence="2">ACHW.36C</strain>
    </source>
</reference>
<evidence type="ECO:0000313" key="2">
    <source>
        <dbReference type="EMBL" id="UQN15582.1"/>
    </source>
</evidence>
<keyword evidence="1" id="KW-0812">Transmembrane</keyword>
<organism evidence="2">
    <name type="scientific">Gulosibacter sediminis</name>
    <dbReference type="NCBI Taxonomy" id="1729695"/>
    <lineage>
        <taxon>Bacteria</taxon>
        <taxon>Bacillati</taxon>
        <taxon>Actinomycetota</taxon>
        <taxon>Actinomycetes</taxon>
        <taxon>Micrococcales</taxon>
        <taxon>Microbacteriaceae</taxon>
        <taxon>Gulosibacter</taxon>
    </lineage>
</organism>
<feature type="transmembrane region" description="Helical" evidence="1">
    <location>
        <begin position="98"/>
        <end position="116"/>
    </location>
</feature>
<proteinExistence type="predicted"/>
<feature type="transmembrane region" description="Helical" evidence="1">
    <location>
        <begin position="136"/>
        <end position="153"/>
    </location>
</feature>